<dbReference type="Gramene" id="CMR383CT">
    <property type="protein sequence ID" value="CMR383CT"/>
    <property type="gene ID" value="CMR383C"/>
</dbReference>
<dbReference type="EMBL" id="AP006500">
    <property type="protein sequence ID" value="BAM82573.1"/>
    <property type="molecule type" value="Genomic_DNA"/>
</dbReference>
<evidence type="ECO:0008006" key="3">
    <source>
        <dbReference type="Google" id="ProtNLM"/>
    </source>
</evidence>
<proteinExistence type="predicted"/>
<organism evidence="1 2">
    <name type="scientific">Cyanidioschyzon merolae (strain NIES-3377 / 10D)</name>
    <name type="common">Unicellular red alga</name>
    <dbReference type="NCBI Taxonomy" id="280699"/>
    <lineage>
        <taxon>Eukaryota</taxon>
        <taxon>Rhodophyta</taxon>
        <taxon>Bangiophyceae</taxon>
        <taxon>Cyanidiales</taxon>
        <taxon>Cyanidiaceae</taxon>
        <taxon>Cyanidioschyzon</taxon>
    </lineage>
</organism>
<dbReference type="InterPro" id="IPR036570">
    <property type="entry name" value="HORMA_dom_sf"/>
</dbReference>
<dbReference type="RefSeq" id="XP_005538609.1">
    <property type="nucleotide sequence ID" value="XM_005538552.1"/>
</dbReference>
<evidence type="ECO:0000313" key="2">
    <source>
        <dbReference type="Proteomes" id="UP000007014"/>
    </source>
</evidence>
<dbReference type="OrthoDB" id="21254at2759"/>
<dbReference type="HOGENOM" id="CLU_991629_0_0_1"/>
<accession>M1VLI5</accession>
<dbReference type="GeneID" id="16997049"/>
<protein>
    <recommendedName>
        <fullName evidence="3">HORMA domain-containing protein</fullName>
    </recommendedName>
</protein>
<dbReference type="SUPFAM" id="SSF56019">
    <property type="entry name" value="The spindle assembly checkpoint protein mad2"/>
    <property type="match status" value="1"/>
</dbReference>
<keyword evidence="2" id="KW-1185">Reference proteome</keyword>
<evidence type="ECO:0000313" key="1">
    <source>
        <dbReference type="EMBL" id="BAM82573.1"/>
    </source>
</evidence>
<dbReference type="KEGG" id="cme:CYME_CMR383C"/>
<sequence>MGAEDSSLCAELYRFLRLLVHNLLYAAKVYPEQYFTQQIAFNLTTRVATVDCLERYITEHIALLHRGQRPIGTVHEMIVSIQELPEQQDMNPTVESVAKQTSQNGAEAQLASNTDPCHSMLELVRLRVLLPDLEALEALEATPDKWKLLEAYRSRFRLVLCRVLTYPWPPLAAPVSLETWRRTFRLYFRLSMPEKQDDTGLILETLREPIISERESAPSTSEKEPANDARALLYASQRFGFPRGVSVPLCDDAITTLDGASSFPPKLSLFVFIEEPPLVPI</sequence>
<name>M1VLI5_CYAM1</name>
<reference evidence="1 2" key="1">
    <citation type="journal article" date="2004" name="Nature">
        <title>Genome sequence of the ultrasmall unicellular red alga Cyanidioschyzon merolae 10D.</title>
        <authorList>
            <person name="Matsuzaki M."/>
            <person name="Misumi O."/>
            <person name="Shin-i T."/>
            <person name="Maruyama S."/>
            <person name="Takahara M."/>
            <person name="Miyagishima S."/>
            <person name="Mori T."/>
            <person name="Nishida K."/>
            <person name="Yagisawa F."/>
            <person name="Nishida K."/>
            <person name="Yoshida Y."/>
            <person name="Nishimura Y."/>
            <person name="Nakao S."/>
            <person name="Kobayashi T."/>
            <person name="Momoyama Y."/>
            <person name="Higashiyama T."/>
            <person name="Minoda A."/>
            <person name="Sano M."/>
            <person name="Nomoto H."/>
            <person name="Oishi K."/>
            <person name="Hayashi H."/>
            <person name="Ohta F."/>
            <person name="Nishizaka S."/>
            <person name="Haga S."/>
            <person name="Miura S."/>
            <person name="Morishita T."/>
            <person name="Kabeya Y."/>
            <person name="Terasawa K."/>
            <person name="Suzuki Y."/>
            <person name="Ishii Y."/>
            <person name="Asakawa S."/>
            <person name="Takano H."/>
            <person name="Ohta N."/>
            <person name="Kuroiwa H."/>
            <person name="Tanaka K."/>
            <person name="Shimizu N."/>
            <person name="Sugano S."/>
            <person name="Sato N."/>
            <person name="Nozaki H."/>
            <person name="Ogasawara N."/>
            <person name="Kohara Y."/>
            <person name="Kuroiwa T."/>
        </authorList>
    </citation>
    <scope>NUCLEOTIDE SEQUENCE [LARGE SCALE GENOMIC DNA]</scope>
    <source>
        <strain evidence="1 2">10D</strain>
    </source>
</reference>
<dbReference type="Gene3D" id="3.30.900.10">
    <property type="entry name" value="HORMA domain"/>
    <property type="match status" value="1"/>
</dbReference>
<dbReference type="AlphaFoldDB" id="M1VLI5"/>
<dbReference type="Proteomes" id="UP000007014">
    <property type="component" value="Chromosome 18"/>
</dbReference>
<reference evidence="1 2" key="2">
    <citation type="journal article" date="2007" name="BMC Biol.">
        <title>A 100%-complete sequence reveals unusually simple genomic features in the hot-spring red alga Cyanidioschyzon merolae.</title>
        <authorList>
            <person name="Nozaki H."/>
            <person name="Takano H."/>
            <person name="Misumi O."/>
            <person name="Terasawa K."/>
            <person name="Matsuzaki M."/>
            <person name="Maruyama S."/>
            <person name="Nishida K."/>
            <person name="Yagisawa F."/>
            <person name="Yoshida Y."/>
            <person name="Fujiwara T."/>
            <person name="Takio S."/>
            <person name="Tamura K."/>
            <person name="Chung S.J."/>
            <person name="Nakamura S."/>
            <person name="Kuroiwa H."/>
            <person name="Tanaka K."/>
            <person name="Sato N."/>
            <person name="Kuroiwa T."/>
        </authorList>
    </citation>
    <scope>NUCLEOTIDE SEQUENCE [LARGE SCALE GENOMIC DNA]</scope>
    <source>
        <strain evidence="1 2">10D</strain>
    </source>
</reference>
<gene>
    <name evidence="1" type="ORF">CYME_CMR383C</name>
</gene>